<evidence type="ECO:0000256" key="1">
    <source>
        <dbReference type="ARBA" id="ARBA00009995"/>
    </source>
</evidence>
<evidence type="ECO:0000313" key="6">
    <source>
        <dbReference type="EMBL" id="KAL3536208.1"/>
    </source>
</evidence>
<keyword evidence="7" id="KW-1185">Reference proteome</keyword>
<dbReference type="InterPro" id="IPR035595">
    <property type="entry name" value="UDP_glycos_trans_CS"/>
</dbReference>
<dbReference type="AlphaFoldDB" id="A0ABD3AYV0"/>
<dbReference type="EMBL" id="JBJUIK010000002">
    <property type="protein sequence ID" value="KAL3536208.1"/>
    <property type="molecule type" value="Genomic_DNA"/>
</dbReference>
<accession>A0ABD3AYV0</accession>
<comment type="caution">
    <text evidence="6">The sequence shown here is derived from an EMBL/GenBank/DDBJ whole genome shotgun (WGS) entry which is preliminary data.</text>
</comment>
<keyword evidence="3 4" id="KW-0808">Transferase</keyword>
<dbReference type="PROSITE" id="PS00375">
    <property type="entry name" value="UDPGT"/>
    <property type="match status" value="1"/>
</dbReference>
<dbReference type="CDD" id="cd03784">
    <property type="entry name" value="GT1_Gtf-like"/>
    <property type="match status" value="1"/>
</dbReference>
<proteinExistence type="inferred from homology"/>
<dbReference type="PANTHER" id="PTHR48047:SF127">
    <property type="entry name" value="GLYCOSYLTRANSFERASE"/>
    <property type="match status" value="1"/>
</dbReference>
<dbReference type="InterPro" id="IPR002213">
    <property type="entry name" value="UDP_glucos_trans"/>
</dbReference>
<evidence type="ECO:0000256" key="5">
    <source>
        <dbReference type="RuleBase" id="RU362057"/>
    </source>
</evidence>
<dbReference type="Proteomes" id="UP001630127">
    <property type="component" value="Unassembled WGS sequence"/>
</dbReference>
<comment type="similarity">
    <text evidence="1 4">Belongs to the UDP-glycosyltransferase family.</text>
</comment>
<dbReference type="EC" id="2.4.1.-" evidence="5"/>
<dbReference type="FunFam" id="3.40.50.2000:FF:000047">
    <property type="entry name" value="Glycosyltransferase"/>
    <property type="match status" value="1"/>
</dbReference>
<name>A0ABD3AYV0_9GENT</name>
<keyword evidence="2 4" id="KW-0328">Glycosyltransferase</keyword>
<dbReference type="GO" id="GO:0046527">
    <property type="term" value="F:glucosyltransferase activity"/>
    <property type="evidence" value="ECO:0007669"/>
    <property type="project" value="UniProtKB-ARBA"/>
</dbReference>
<dbReference type="Pfam" id="PF00201">
    <property type="entry name" value="UDPGT"/>
    <property type="match status" value="1"/>
</dbReference>
<organism evidence="6 7">
    <name type="scientific">Cinchona calisaya</name>
    <dbReference type="NCBI Taxonomy" id="153742"/>
    <lineage>
        <taxon>Eukaryota</taxon>
        <taxon>Viridiplantae</taxon>
        <taxon>Streptophyta</taxon>
        <taxon>Embryophyta</taxon>
        <taxon>Tracheophyta</taxon>
        <taxon>Spermatophyta</taxon>
        <taxon>Magnoliopsida</taxon>
        <taxon>eudicotyledons</taxon>
        <taxon>Gunneridae</taxon>
        <taxon>Pentapetalae</taxon>
        <taxon>asterids</taxon>
        <taxon>lamiids</taxon>
        <taxon>Gentianales</taxon>
        <taxon>Rubiaceae</taxon>
        <taxon>Cinchonoideae</taxon>
        <taxon>Cinchoneae</taxon>
        <taxon>Cinchona</taxon>
    </lineage>
</organism>
<protein>
    <recommendedName>
        <fullName evidence="5">Glycosyltransferase</fullName>
        <ecNumber evidence="5">2.4.1.-</ecNumber>
    </recommendedName>
</protein>
<dbReference type="Gene3D" id="3.40.50.2000">
    <property type="entry name" value="Glycogen Phosphorylase B"/>
    <property type="match status" value="2"/>
</dbReference>
<evidence type="ECO:0000256" key="2">
    <source>
        <dbReference type="ARBA" id="ARBA00022676"/>
    </source>
</evidence>
<dbReference type="SUPFAM" id="SSF53756">
    <property type="entry name" value="UDP-Glycosyltransferase/glycogen phosphorylase"/>
    <property type="match status" value="1"/>
</dbReference>
<evidence type="ECO:0000256" key="4">
    <source>
        <dbReference type="RuleBase" id="RU003718"/>
    </source>
</evidence>
<dbReference type="PANTHER" id="PTHR48047">
    <property type="entry name" value="GLYCOSYLTRANSFERASE"/>
    <property type="match status" value="1"/>
</dbReference>
<evidence type="ECO:0000256" key="3">
    <source>
        <dbReference type="ARBA" id="ARBA00022679"/>
    </source>
</evidence>
<dbReference type="FunFam" id="3.40.50.2000:FF:000071">
    <property type="entry name" value="Glycosyltransferase"/>
    <property type="match status" value="1"/>
</dbReference>
<sequence>MPSPKDQQLNFILIPLMSPGHIIPMIDMARVLAGHGVAATIITTTSNAARFYAGIDRAAASGGLPIRLLQVQFPSEEAGLPKGCESVDNLPSYDLVKNFFSAIEMLQQPIEKFIEELIEPSSPCCCIICDKHIAWTAETARKFQVPWISFDGMSCFTQLCIHNLHMTKVYEGIPEGQPFILPNLPDKIKFTRNQLPGTFNPGTRTDLNNIRERVRAAEKEAYGVVVNSFEGLETRYVEEFRKLKRGKVWCIGPLSLSNKDNLDKGSDKDLCLEWLDSMEPGSVVYACLGSLGRLALLQFIELALGLEESNHPFILVVRGGKKEEIENWILEDGFEERTKGRGFLIRGWAPQVLILSHPAIGGFLTHCGWNSTLEAVSAGLPMITWPLFAEQFFNEKLVVEILDIGVSVGAKAVRHLEEQDKLGISVGRDEIHKAICRVMDEGKFGKEIRRRAKEVGEMAKRAVEKGGSSYLNIELLIQDIRQLLNNGQTNPIFQLEQAAQHQRVQTSISN</sequence>
<reference evidence="6 7" key="1">
    <citation type="submission" date="2024-11" db="EMBL/GenBank/DDBJ databases">
        <title>A near-complete genome assembly of Cinchona calisaya.</title>
        <authorList>
            <person name="Lian D.C."/>
            <person name="Zhao X.W."/>
            <person name="Wei L."/>
        </authorList>
    </citation>
    <scope>NUCLEOTIDE SEQUENCE [LARGE SCALE GENOMIC DNA]</scope>
    <source>
        <tissue evidence="6">Nenye</tissue>
    </source>
</reference>
<evidence type="ECO:0000313" key="7">
    <source>
        <dbReference type="Proteomes" id="UP001630127"/>
    </source>
</evidence>
<gene>
    <name evidence="6" type="ORF">ACH5RR_004669</name>
</gene>